<evidence type="ECO:0000256" key="3">
    <source>
        <dbReference type="ARBA" id="ARBA00022475"/>
    </source>
</evidence>
<feature type="transmembrane region" description="Helical" evidence="9">
    <location>
        <begin position="417"/>
        <end position="435"/>
    </location>
</feature>
<evidence type="ECO:0000259" key="11">
    <source>
        <dbReference type="Pfam" id="PF02355"/>
    </source>
</evidence>
<evidence type="ECO:0000256" key="10">
    <source>
        <dbReference type="HAMAP-Rule" id="MF_01464"/>
    </source>
</evidence>
<evidence type="ECO:0000313" key="14">
    <source>
        <dbReference type="EMBL" id="GLQ09808.1"/>
    </source>
</evidence>
<feature type="domain" description="Protein translocase subunit SecDF P1" evidence="12">
    <location>
        <begin position="180"/>
        <end position="237"/>
    </location>
</feature>
<reference evidence="14" key="2">
    <citation type="submission" date="2023-01" db="EMBL/GenBank/DDBJ databases">
        <title>Draft genome sequence of Devosia yakushimensis strain NBRC 103855.</title>
        <authorList>
            <person name="Sun Q."/>
            <person name="Mori K."/>
        </authorList>
    </citation>
    <scope>NUCLEOTIDE SEQUENCE</scope>
    <source>
        <strain evidence="14">NBRC 103855</strain>
    </source>
</reference>
<keyword evidence="7 9" id="KW-0811">Translocation</keyword>
<feature type="transmembrane region" description="Helical" evidence="9">
    <location>
        <begin position="714"/>
        <end position="735"/>
    </location>
</feature>
<evidence type="ECO:0000259" key="13">
    <source>
        <dbReference type="Pfam" id="PF22599"/>
    </source>
</evidence>
<dbReference type="PRINTS" id="PR01755">
    <property type="entry name" value="SECFTRNLCASE"/>
</dbReference>
<name>A0ABQ5UDW5_9HYPH</name>
<dbReference type="Pfam" id="PF21760">
    <property type="entry name" value="SecD_1st"/>
    <property type="match status" value="1"/>
</dbReference>
<feature type="domain" description="Protein export membrane protein SecD/SecF C-terminal" evidence="11">
    <location>
        <begin position="666"/>
        <end position="844"/>
    </location>
</feature>
<feature type="transmembrane region" description="Helical" evidence="9">
    <location>
        <begin position="686"/>
        <end position="707"/>
    </location>
</feature>
<keyword evidence="3 9" id="KW-1003">Cell membrane</keyword>
<comment type="function">
    <text evidence="9">Part of the Sec protein translocase complex. Interacts with the SecYEG preprotein conducting channel. SecDF uses the proton motive force (PMF) to complete protein translocation after the ATP-dependent function of SecA.</text>
</comment>
<dbReference type="InterPro" id="IPR055344">
    <property type="entry name" value="SecD_SecF_C_bact"/>
</dbReference>
<proteinExistence type="inferred from homology"/>
<evidence type="ECO:0000256" key="8">
    <source>
        <dbReference type="ARBA" id="ARBA00023136"/>
    </source>
</evidence>
<evidence type="ECO:0000256" key="7">
    <source>
        <dbReference type="ARBA" id="ARBA00023010"/>
    </source>
</evidence>
<feature type="transmembrane region" description="Helical" evidence="9">
    <location>
        <begin position="817"/>
        <end position="841"/>
    </location>
</feature>
<comment type="caution">
    <text evidence="14">The sequence shown here is derived from an EMBL/GenBank/DDBJ whole genome shotgun (WGS) entry which is preliminary data.</text>
</comment>
<dbReference type="InterPro" id="IPR048634">
    <property type="entry name" value="SecD_SecF_C"/>
</dbReference>
<dbReference type="Proteomes" id="UP001161406">
    <property type="component" value="Unassembled WGS sequence"/>
</dbReference>
<keyword evidence="15" id="KW-1185">Reference proteome</keyword>
<organism evidence="14 15">
    <name type="scientific">Devosia yakushimensis</name>
    <dbReference type="NCBI Taxonomy" id="470028"/>
    <lineage>
        <taxon>Bacteria</taxon>
        <taxon>Pseudomonadati</taxon>
        <taxon>Pseudomonadota</taxon>
        <taxon>Alphaproteobacteria</taxon>
        <taxon>Hyphomicrobiales</taxon>
        <taxon>Devosiaceae</taxon>
        <taxon>Devosia</taxon>
    </lineage>
</organism>
<comment type="subunit">
    <text evidence="9">Forms a complex with SecF. Part of the essential Sec protein translocation apparatus which comprises SecA, SecYEG and auxiliary proteins SecDF-YajC and YidC.</text>
</comment>
<feature type="domain" description="SecDF P1 head subdomain" evidence="13">
    <location>
        <begin position="257"/>
        <end position="367"/>
    </location>
</feature>
<comment type="similarity">
    <text evidence="10">Belongs to the SecD/SecF family. SecF subfamily.</text>
</comment>
<feature type="transmembrane region" description="Helical" evidence="9">
    <location>
        <begin position="741"/>
        <end position="761"/>
    </location>
</feature>
<dbReference type="NCBIfam" id="TIGR00916">
    <property type="entry name" value="2A0604s01"/>
    <property type="match status" value="2"/>
</dbReference>
<keyword evidence="6 9" id="KW-1133">Transmembrane helix</keyword>
<evidence type="ECO:0000259" key="12">
    <source>
        <dbReference type="Pfam" id="PF21760"/>
    </source>
</evidence>
<feature type="transmembrane region" description="Helical" evidence="9">
    <location>
        <begin position="21"/>
        <end position="43"/>
    </location>
</feature>
<dbReference type="Pfam" id="PF22599">
    <property type="entry name" value="SecDF_P1_head"/>
    <property type="match status" value="1"/>
</dbReference>
<keyword evidence="8 9" id="KW-0472">Membrane</keyword>
<dbReference type="HAMAP" id="MF_01464_B">
    <property type="entry name" value="SecF_B"/>
    <property type="match status" value="1"/>
</dbReference>
<dbReference type="EMBL" id="BSNG01000001">
    <property type="protein sequence ID" value="GLQ09808.1"/>
    <property type="molecule type" value="Genomic_DNA"/>
</dbReference>
<feature type="transmembrane region" description="Helical" evidence="9">
    <location>
        <begin position="390"/>
        <end position="410"/>
    </location>
</feature>
<dbReference type="Gene3D" id="3.30.1360.200">
    <property type="match status" value="1"/>
</dbReference>
<evidence type="ECO:0000256" key="6">
    <source>
        <dbReference type="ARBA" id="ARBA00022989"/>
    </source>
</evidence>
<dbReference type="InterPro" id="IPR022813">
    <property type="entry name" value="SecD/SecF_arch_bac"/>
</dbReference>
<dbReference type="NCBIfam" id="NF009583">
    <property type="entry name" value="PRK13024.1-3"/>
    <property type="match status" value="1"/>
</dbReference>
<evidence type="ECO:0000256" key="2">
    <source>
        <dbReference type="ARBA" id="ARBA00022448"/>
    </source>
</evidence>
<evidence type="ECO:0000256" key="5">
    <source>
        <dbReference type="ARBA" id="ARBA00022927"/>
    </source>
</evidence>
<feature type="transmembrane region" description="Helical" evidence="9">
    <location>
        <begin position="517"/>
        <end position="540"/>
    </location>
</feature>
<comment type="similarity">
    <text evidence="9">Belongs to the SecD/SecF family. SecD subfamily.</text>
</comment>
<dbReference type="HAMAP" id="MF_01463_B">
    <property type="entry name" value="SecD_B"/>
    <property type="match status" value="1"/>
</dbReference>
<dbReference type="InterPro" id="IPR005791">
    <property type="entry name" value="SecD"/>
</dbReference>
<keyword evidence="4 9" id="KW-0812">Transmembrane</keyword>
<feature type="transmembrane region" description="Helical" evidence="9">
    <location>
        <begin position="484"/>
        <end position="505"/>
    </location>
</feature>
<dbReference type="NCBIfam" id="TIGR01129">
    <property type="entry name" value="secD"/>
    <property type="match status" value="1"/>
</dbReference>
<dbReference type="NCBIfam" id="TIGR00966">
    <property type="entry name" value="transloc_SecF"/>
    <property type="match status" value="1"/>
</dbReference>
<dbReference type="InterPro" id="IPR054384">
    <property type="entry name" value="SecDF_P1_head"/>
</dbReference>
<comment type="subcellular location">
    <subcellularLocation>
        <location evidence="1 9">Cell membrane</location>
        <topology evidence="1 9">Multi-pass membrane protein</topology>
    </subcellularLocation>
</comment>
<dbReference type="PANTHER" id="PTHR30081">
    <property type="entry name" value="PROTEIN-EXPORT MEMBRANE PROTEIN SEC"/>
    <property type="match status" value="1"/>
</dbReference>
<reference evidence="14" key="1">
    <citation type="journal article" date="2014" name="Int. J. Syst. Evol. Microbiol.">
        <title>Complete genome of a new Firmicutes species belonging to the dominant human colonic microbiota ('Ruminococcus bicirculans') reveals two chromosomes and a selective capacity to utilize plant glucans.</title>
        <authorList>
            <consortium name="NISC Comparative Sequencing Program"/>
            <person name="Wegmann U."/>
            <person name="Louis P."/>
            <person name="Goesmann A."/>
            <person name="Henrissat B."/>
            <person name="Duncan S.H."/>
            <person name="Flint H.J."/>
        </authorList>
    </citation>
    <scope>NUCLEOTIDE SEQUENCE</scope>
    <source>
        <strain evidence="14">NBRC 103855</strain>
    </source>
</reference>
<dbReference type="PANTHER" id="PTHR30081:SF1">
    <property type="entry name" value="PROTEIN TRANSLOCASE SUBUNIT SECD"/>
    <property type="match status" value="1"/>
</dbReference>
<feature type="transmembrane region" description="Helical" evidence="9">
    <location>
        <begin position="794"/>
        <end position="811"/>
    </location>
</feature>
<feature type="transmembrane region" description="Helical" evidence="9">
    <location>
        <begin position="441"/>
        <end position="463"/>
    </location>
</feature>
<dbReference type="InterPro" id="IPR048631">
    <property type="entry name" value="SecD_1st"/>
</dbReference>
<dbReference type="Pfam" id="PF07549">
    <property type="entry name" value="Sec_GG"/>
    <property type="match status" value="2"/>
</dbReference>
<evidence type="ECO:0000256" key="9">
    <source>
        <dbReference type="HAMAP-Rule" id="MF_01463"/>
    </source>
</evidence>
<evidence type="ECO:0000313" key="15">
    <source>
        <dbReference type="Proteomes" id="UP001161406"/>
    </source>
</evidence>
<dbReference type="Gene3D" id="1.20.1640.10">
    <property type="entry name" value="Multidrug efflux transporter AcrB transmembrane domain"/>
    <property type="match status" value="2"/>
</dbReference>
<comment type="subunit">
    <text evidence="10">Forms a complex with SecD. Part of the essential Sec protein translocation apparatus which comprises SecA, SecYEG and auxiliary proteins SecDF-YajC and YidC.</text>
</comment>
<dbReference type="InterPro" id="IPR005665">
    <property type="entry name" value="SecF_bac"/>
</dbReference>
<keyword evidence="5 9" id="KW-0653">Protein transport</keyword>
<evidence type="ECO:0000256" key="4">
    <source>
        <dbReference type="ARBA" id="ARBA00022692"/>
    </source>
</evidence>
<dbReference type="Gene3D" id="3.30.70.3400">
    <property type="match status" value="2"/>
</dbReference>
<accession>A0ABQ5UDW5</accession>
<dbReference type="InterPro" id="IPR022646">
    <property type="entry name" value="SecD/SecF_CS"/>
</dbReference>
<protein>
    <recommendedName>
        <fullName evidence="9 10">Multifunctional fusion protein</fullName>
    </recommendedName>
    <domain>
        <recommendedName>
            <fullName evidence="9">Protein translocase subunit SecD</fullName>
        </recommendedName>
    </domain>
    <domain>
        <recommendedName>
            <fullName evidence="10">Protein-export membrane protein SecF</fullName>
        </recommendedName>
    </domain>
</protein>
<comment type="caution">
    <text evidence="9">Lacks conserved residue(s) required for the propagation of feature annotation.</text>
</comment>
<evidence type="ECO:0000256" key="1">
    <source>
        <dbReference type="ARBA" id="ARBA00004651"/>
    </source>
</evidence>
<sequence length="866" mass="92457">MPEPKGSGFSASRTAQMQFSPIRTAVIAIVALLGVLFAVPSFLPQDVRDAWPSFLPKQTVVLGLDLQGGSHLLLQVSEEGIVSERLQSVRRDARNILAGQNGIGNLITTDPATNSIAIELTDPTQKDQARTLIESLQNTVSNGMFAVGGVNEFAYGETPDGKLTITLTPEGISQRTSALVAQSIEVIRNRIDELGTTEPSIQRQGTNRILVQVPGFGDSTRLKDIISRTARLTFHMVYPGMSAATAEAQGLPAGTMILPSQDGGSELLYEDVALGGESLVDAQPSYDQQRAMPVVSFRFDTRGAVTFGQITSANVGQRFAIVLDNTVITAPVIQQPITQGTGQISGNFTTQSANDLAVLLRAGALPASLDIVEERTVDASLGADSIRSGLTAGVVASVLVIAFMVIAYGVWGVFANISLILNIVLIFGALSMLGATLTLPGIAGIVLTIGMAVDANVLIYERMREEQRAGKSPLQSINAGFERAWGTIVDSHLTQLITAIVLYFLGSGPVQGFAVTLALGILTSLFTSYTVTNYLVGLWYRAVRPKVLKIQHFRFIPDGTKIPFMKISRYVIVFSIVMSVLSIGSAFVKGFNLGIDFVGGTAIEVQHVGGPADVGVVRGLLDGLELGEVQVQGFGTPEDVLVRVQAQEGGQDADQAAVAKVRDALATENYEIRRTEAVSGTVSGELAWAGTIAVLVALGAILIYIWFRFEWQFALSAVTTTTHDVIMTIGLFSITGLEFNLTSIAAVLTLVGLSLNETVVISDRIRENLRKHRKMPLPELIDLSINQTIVRTSLTQFTVFLALVPLVLFGGEVIRSFTIAMTFGSLVGMYSSIIVSGPILINFGLKSRAENDETDKKGKPADGAAV</sequence>
<feature type="domain" description="Protein export membrane protein SecD/SecF C-terminal" evidence="11">
    <location>
        <begin position="369"/>
        <end position="536"/>
    </location>
</feature>
<feature type="transmembrane region" description="Helical" evidence="9">
    <location>
        <begin position="570"/>
        <end position="588"/>
    </location>
</feature>
<dbReference type="SUPFAM" id="SSF82866">
    <property type="entry name" value="Multidrug efflux transporter AcrB transmembrane domain"/>
    <property type="match status" value="2"/>
</dbReference>
<dbReference type="InterPro" id="IPR022645">
    <property type="entry name" value="SecD/SecF_bac"/>
</dbReference>
<keyword evidence="2 9" id="KW-0813">Transport</keyword>
<dbReference type="Pfam" id="PF02355">
    <property type="entry name" value="SecD_SecF_C"/>
    <property type="match status" value="2"/>
</dbReference>
<gene>
    <name evidence="9" type="primary">secD</name>
    <name evidence="10" type="synonym">secF</name>
    <name evidence="14" type="ORF">GCM10007913_17400</name>
</gene>